<dbReference type="Gene3D" id="3.30.450.40">
    <property type="match status" value="1"/>
</dbReference>
<accession>A0ABP7DIG7</accession>
<feature type="domain" description="IclR-ED" evidence="5">
    <location>
        <begin position="80"/>
        <end position="277"/>
    </location>
</feature>
<dbReference type="InterPro" id="IPR036388">
    <property type="entry name" value="WH-like_DNA-bd_sf"/>
</dbReference>
<dbReference type="SUPFAM" id="SSF55781">
    <property type="entry name" value="GAF domain-like"/>
    <property type="match status" value="1"/>
</dbReference>
<protein>
    <submittedName>
        <fullName evidence="6">IclR family transcriptional regulator C-terminal domain-containing protein</fullName>
    </submittedName>
</protein>
<evidence type="ECO:0000256" key="3">
    <source>
        <dbReference type="ARBA" id="ARBA00023163"/>
    </source>
</evidence>
<dbReference type="PANTHER" id="PTHR30136:SF34">
    <property type="entry name" value="TRANSCRIPTIONAL REGULATOR"/>
    <property type="match status" value="1"/>
</dbReference>
<evidence type="ECO:0000313" key="7">
    <source>
        <dbReference type="Proteomes" id="UP001501536"/>
    </source>
</evidence>
<keyword evidence="1" id="KW-0805">Transcription regulation</keyword>
<dbReference type="Gene3D" id="1.10.10.10">
    <property type="entry name" value="Winged helix-like DNA-binding domain superfamily/Winged helix DNA-binding domain"/>
    <property type="match status" value="1"/>
</dbReference>
<dbReference type="InterPro" id="IPR029016">
    <property type="entry name" value="GAF-like_dom_sf"/>
</dbReference>
<sequence>MSSTPAPQPEAAEAPSYYVQSLARGLDVIGAFDADHPSMTLTDVARATGLTRATARRFLLTLTDLGYVRTDGKHFELTAGVLRLGYAFLSSQSLPQLLQPVLEELSAELGESASASVLEGDDVVYIARVHTRRIMRVGISVGTRFPAYATSMGRVLLAFADGGTGDGERGAGEDDVVARLDAAGRLQALTPRTLTDPDRLRAELARVRRQGWCLVDQELELGLTSVAVPVRSPAGEVVAAVNVSMGSAGAVAPAEHAEQILPRLRAAAARVEEALRLQR</sequence>
<keyword evidence="7" id="KW-1185">Reference proteome</keyword>
<dbReference type="RefSeq" id="WP_344883155.1">
    <property type="nucleotide sequence ID" value="NZ_BAABCJ010000002.1"/>
</dbReference>
<dbReference type="PANTHER" id="PTHR30136">
    <property type="entry name" value="HELIX-TURN-HELIX TRANSCRIPTIONAL REGULATOR, ICLR FAMILY"/>
    <property type="match status" value="1"/>
</dbReference>
<dbReference type="EMBL" id="BAABCJ010000002">
    <property type="protein sequence ID" value="GAA3704834.1"/>
    <property type="molecule type" value="Genomic_DNA"/>
</dbReference>
<gene>
    <name evidence="6" type="ORF">GCM10022377_18100</name>
</gene>
<dbReference type="PROSITE" id="PS51078">
    <property type="entry name" value="ICLR_ED"/>
    <property type="match status" value="1"/>
</dbReference>
<reference evidence="7" key="1">
    <citation type="journal article" date="2019" name="Int. J. Syst. Evol. Microbiol.">
        <title>The Global Catalogue of Microorganisms (GCM) 10K type strain sequencing project: providing services to taxonomists for standard genome sequencing and annotation.</title>
        <authorList>
            <consortium name="The Broad Institute Genomics Platform"/>
            <consortium name="The Broad Institute Genome Sequencing Center for Infectious Disease"/>
            <person name="Wu L."/>
            <person name="Ma J."/>
        </authorList>
    </citation>
    <scope>NUCLEOTIDE SEQUENCE [LARGE SCALE GENOMIC DNA]</scope>
    <source>
        <strain evidence="7">JCM 16961</strain>
    </source>
</reference>
<proteinExistence type="predicted"/>
<dbReference type="NCBIfam" id="TIGR02431">
    <property type="entry name" value="pcaR_pcaU"/>
    <property type="match status" value="1"/>
</dbReference>
<evidence type="ECO:0000256" key="1">
    <source>
        <dbReference type="ARBA" id="ARBA00023015"/>
    </source>
</evidence>
<dbReference type="Pfam" id="PF01614">
    <property type="entry name" value="IclR_C"/>
    <property type="match status" value="1"/>
</dbReference>
<dbReference type="SMART" id="SM00346">
    <property type="entry name" value="HTH_ICLR"/>
    <property type="match status" value="1"/>
</dbReference>
<dbReference type="InterPro" id="IPR014757">
    <property type="entry name" value="Tscrpt_reg_IclR_C"/>
</dbReference>
<organism evidence="6 7">
    <name type="scientific">Zhihengliuella alba</name>
    <dbReference type="NCBI Taxonomy" id="547018"/>
    <lineage>
        <taxon>Bacteria</taxon>
        <taxon>Bacillati</taxon>
        <taxon>Actinomycetota</taxon>
        <taxon>Actinomycetes</taxon>
        <taxon>Micrococcales</taxon>
        <taxon>Micrococcaceae</taxon>
        <taxon>Zhihengliuella</taxon>
    </lineage>
</organism>
<comment type="caution">
    <text evidence="6">The sequence shown here is derived from an EMBL/GenBank/DDBJ whole genome shotgun (WGS) entry which is preliminary data.</text>
</comment>
<evidence type="ECO:0000313" key="6">
    <source>
        <dbReference type="EMBL" id="GAA3704834.1"/>
    </source>
</evidence>
<dbReference type="InterPro" id="IPR050707">
    <property type="entry name" value="HTH_MetabolicPath_Reg"/>
</dbReference>
<evidence type="ECO:0000259" key="5">
    <source>
        <dbReference type="PROSITE" id="PS51078"/>
    </source>
</evidence>
<name>A0ABP7DIG7_9MICC</name>
<evidence type="ECO:0000259" key="4">
    <source>
        <dbReference type="PROSITE" id="PS51077"/>
    </source>
</evidence>
<feature type="domain" description="HTH iclR-type" evidence="4">
    <location>
        <begin position="19"/>
        <end position="86"/>
    </location>
</feature>
<dbReference type="PROSITE" id="PS51077">
    <property type="entry name" value="HTH_ICLR"/>
    <property type="match status" value="1"/>
</dbReference>
<evidence type="ECO:0000256" key="2">
    <source>
        <dbReference type="ARBA" id="ARBA00023125"/>
    </source>
</evidence>
<dbReference type="Pfam" id="PF09339">
    <property type="entry name" value="HTH_IclR"/>
    <property type="match status" value="1"/>
</dbReference>
<keyword evidence="2" id="KW-0238">DNA-binding</keyword>
<dbReference type="InterPro" id="IPR012794">
    <property type="entry name" value="PcaR_PcaU"/>
</dbReference>
<dbReference type="Proteomes" id="UP001501536">
    <property type="component" value="Unassembled WGS sequence"/>
</dbReference>
<dbReference type="InterPro" id="IPR036390">
    <property type="entry name" value="WH_DNA-bd_sf"/>
</dbReference>
<keyword evidence="3" id="KW-0804">Transcription</keyword>
<dbReference type="SUPFAM" id="SSF46785">
    <property type="entry name" value="Winged helix' DNA-binding domain"/>
    <property type="match status" value="1"/>
</dbReference>
<dbReference type="InterPro" id="IPR005471">
    <property type="entry name" value="Tscrpt_reg_IclR_N"/>
</dbReference>